<name>A0AAE0NGN1_9PEZI</name>
<accession>A0AAE0NGN1</accession>
<dbReference type="Pfam" id="PF05368">
    <property type="entry name" value="NmrA"/>
    <property type="match status" value="1"/>
</dbReference>
<dbReference type="InterPro" id="IPR008030">
    <property type="entry name" value="NmrA-like"/>
</dbReference>
<dbReference type="InterPro" id="IPR045312">
    <property type="entry name" value="PCBER-like"/>
</dbReference>
<keyword evidence="5" id="KW-1185">Reference proteome</keyword>
<dbReference type="EMBL" id="JAULSW010000005">
    <property type="protein sequence ID" value="KAK3381198.1"/>
    <property type="molecule type" value="Genomic_DNA"/>
</dbReference>
<dbReference type="PANTHER" id="PTHR47706:SF1">
    <property type="entry name" value="CIPA-LIKE, PUTATIVE (AFU_ORTHOLOGUE AFUA_1G12460)-RELATED"/>
    <property type="match status" value="1"/>
</dbReference>
<dbReference type="PANTHER" id="PTHR47706">
    <property type="entry name" value="NMRA-LIKE FAMILY PROTEIN"/>
    <property type="match status" value="1"/>
</dbReference>
<dbReference type="GO" id="GO:0016491">
    <property type="term" value="F:oxidoreductase activity"/>
    <property type="evidence" value="ECO:0007669"/>
    <property type="project" value="UniProtKB-KW"/>
</dbReference>
<dbReference type="InterPro" id="IPR051609">
    <property type="entry name" value="NmrA/Isoflavone_reductase-like"/>
</dbReference>
<protein>
    <recommendedName>
        <fullName evidence="3">NmrA-like domain-containing protein</fullName>
    </recommendedName>
</protein>
<keyword evidence="2" id="KW-0560">Oxidoreductase</keyword>
<dbReference type="InterPro" id="IPR036291">
    <property type="entry name" value="NAD(P)-bd_dom_sf"/>
</dbReference>
<evidence type="ECO:0000313" key="4">
    <source>
        <dbReference type="EMBL" id="KAK3381198.1"/>
    </source>
</evidence>
<evidence type="ECO:0000313" key="5">
    <source>
        <dbReference type="Proteomes" id="UP001285441"/>
    </source>
</evidence>
<gene>
    <name evidence="4" type="ORF">B0H63DRAFT_475082</name>
</gene>
<evidence type="ECO:0000256" key="2">
    <source>
        <dbReference type="ARBA" id="ARBA00023002"/>
    </source>
</evidence>
<dbReference type="CDD" id="cd05259">
    <property type="entry name" value="PCBER_SDR_a"/>
    <property type="match status" value="1"/>
</dbReference>
<dbReference type="Gene3D" id="3.40.50.720">
    <property type="entry name" value="NAD(P)-binding Rossmann-like Domain"/>
    <property type="match status" value="1"/>
</dbReference>
<organism evidence="4 5">
    <name type="scientific">Podospora didyma</name>
    <dbReference type="NCBI Taxonomy" id="330526"/>
    <lineage>
        <taxon>Eukaryota</taxon>
        <taxon>Fungi</taxon>
        <taxon>Dikarya</taxon>
        <taxon>Ascomycota</taxon>
        <taxon>Pezizomycotina</taxon>
        <taxon>Sordariomycetes</taxon>
        <taxon>Sordariomycetidae</taxon>
        <taxon>Sordariales</taxon>
        <taxon>Podosporaceae</taxon>
        <taxon>Podospora</taxon>
    </lineage>
</organism>
<reference evidence="4" key="1">
    <citation type="journal article" date="2023" name="Mol. Phylogenet. Evol.">
        <title>Genome-scale phylogeny and comparative genomics of the fungal order Sordariales.</title>
        <authorList>
            <person name="Hensen N."/>
            <person name="Bonometti L."/>
            <person name="Westerberg I."/>
            <person name="Brannstrom I.O."/>
            <person name="Guillou S."/>
            <person name="Cros-Aarteil S."/>
            <person name="Calhoun S."/>
            <person name="Haridas S."/>
            <person name="Kuo A."/>
            <person name="Mondo S."/>
            <person name="Pangilinan J."/>
            <person name="Riley R."/>
            <person name="LaButti K."/>
            <person name="Andreopoulos B."/>
            <person name="Lipzen A."/>
            <person name="Chen C."/>
            <person name="Yan M."/>
            <person name="Daum C."/>
            <person name="Ng V."/>
            <person name="Clum A."/>
            <person name="Steindorff A."/>
            <person name="Ohm R.A."/>
            <person name="Martin F."/>
            <person name="Silar P."/>
            <person name="Natvig D.O."/>
            <person name="Lalanne C."/>
            <person name="Gautier V."/>
            <person name="Ament-Velasquez S.L."/>
            <person name="Kruys A."/>
            <person name="Hutchinson M.I."/>
            <person name="Powell A.J."/>
            <person name="Barry K."/>
            <person name="Miller A.N."/>
            <person name="Grigoriev I.V."/>
            <person name="Debuchy R."/>
            <person name="Gladieux P."/>
            <person name="Hiltunen Thoren M."/>
            <person name="Johannesson H."/>
        </authorList>
    </citation>
    <scope>NUCLEOTIDE SEQUENCE</scope>
    <source>
        <strain evidence="4">CBS 232.78</strain>
    </source>
</reference>
<keyword evidence="1" id="KW-0521">NADP</keyword>
<evidence type="ECO:0000259" key="3">
    <source>
        <dbReference type="Pfam" id="PF05368"/>
    </source>
</evidence>
<comment type="caution">
    <text evidence="4">The sequence shown here is derived from an EMBL/GenBank/DDBJ whole genome shotgun (WGS) entry which is preliminary data.</text>
</comment>
<dbReference type="Proteomes" id="UP001285441">
    <property type="component" value="Unassembled WGS sequence"/>
</dbReference>
<dbReference type="SUPFAM" id="SSF51735">
    <property type="entry name" value="NAD(P)-binding Rossmann-fold domains"/>
    <property type="match status" value="1"/>
</dbReference>
<dbReference type="AlphaFoldDB" id="A0AAE0NGN1"/>
<feature type="domain" description="NmrA-like" evidence="3">
    <location>
        <begin position="18"/>
        <end position="237"/>
    </location>
</feature>
<proteinExistence type="predicted"/>
<reference evidence="4" key="2">
    <citation type="submission" date="2023-06" db="EMBL/GenBank/DDBJ databases">
        <authorList>
            <consortium name="Lawrence Berkeley National Laboratory"/>
            <person name="Haridas S."/>
            <person name="Hensen N."/>
            <person name="Bonometti L."/>
            <person name="Westerberg I."/>
            <person name="Brannstrom I.O."/>
            <person name="Guillou S."/>
            <person name="Cros-Aarteil S."/>
            <person name="Calhoun S."/>
            <person name="Kuo A."/>
            <person name="Mondo S."/>
            <person name="Pangilinan J."/>
            <person name="Riley R."/>
            <person name="LaButti K."/>
            <person name="Andreopoulos B."/>
            <person name="Lipzen A."/>
            <person name="Chen C."/>
            <person name="Yanf M."/>
            <person name="Daum C."/>
            <person name="Ng V."/>
            <person name="Clum A."/>
            <person name="Steindorff A."/>
            <person name="Ohm R."/>
            <person name="Martin F."/>
            <person name="Silar P."/>
            <person name="Natvig D."/>
            <person name="Lalanne C."/>
            <person name="Gautier V."/>
            <person name="Ament-velasquez S.L."/>
            <person name="Kruys A."/>
            <person name="Hutchinson M.I."/>
            <person name="Powell A.J."/>
            <person name="Barry K."/>
            <person name="Miller A.N."/>
            <person name="Grigoriev I.V."/>
            <person name="Debuchy R."/>
            <person name="Gladieux P."/>
            <person name="Thoren M.H."/>
            <person name="Johannesson H."/>
        </authorList>
    </citation>
    <scope>NUCLEOTIDE SEQUENCE</scope>
    <source>
        <strain evidence="4">CBS 232.78</strain>
    </source>
</reference>
<evidence type="ECO:0000256" key="1">
    <source>
        <dbReference type="ARBA" id="ARBA00022857"/>
    </source>
</evidence>
<sequence length="315" mass="33622">MTHSQYHSPTKIMSAPLKNIAITGAAGSLGSVVFKTLLDAGKFNIRVLRRAGSSSTFPAGVEVVDVDFKSPSSLKSALVGQDAVVNTMASYVDNTPHTALATAAFEAGVKRFIPAEFGANLDSAATRALPIFAGKVEVQDYLAQAVKTNPEGTSYTLIYNAAFLDWGLQNDFILAISEAKPIILNGGDLPFSTTTLQSVADAVVGVLTHPAETKNRAVHVHDIVLTQNRLLALAKQVAPNRDWQPVPADMDTLIAAAGEKMSRGIFDKDSIFSFLYRATFDPACGCAFDATDNELLGIKGKTEEDVIELLKTYLA</sequence>